<dbReference type="InterPro" id="IPR019557">
    <property type="entry name" value="AminoTfrase-like_pln_mobile"/>
</dbReference>
<organism evidence="2 3">
    <name type="scientific">Pisum sativum</name>
    <name type="common">Garden pea</name>
    <name type="synonym">Lathyrus oleraceus</name>
    <dbReference type="NCBI Taxonomy" id="3888"/>
    <lineage>
        <taxon>Eukaryota</taxon>
        <taxon>Viridiplantae</taxon>
        <taxon>Streptophyta</taxon>
        <taxon>Embryophyta</taxon>
        <taxon>Tracheophyta</taxon>
        <taxon>Spermatophyta</taxon>
        <taxon>Magnoliopsida</taxon>
        <taxon>eudicotyledons</taxon>
        <taxon>Gunneridae</taxon>
        <taxon>Pentapetalae</taxon>
        <taxon>rosids</taxon>
        <taxon>fabids</taxon>
        <taxon>Fabales</taxon>
        <taxon>Fabaceae</taxon>
        <taxon>Papilionoideae</taxon>
        <taxon>50 kb inversion clade</taxon>
        <taxon>NPAAA clade</taxon>
        <taxon>Hologalegina</taxon>
        <taxon>IRL clade</taxon>
        <taxon>Fabeae</taxon>
        <taxon>Lathyrus</taxon>
    </lineage>
</organism>
<evidence type="ECO:0000259" key="1">
    <source>
        <dbReference type="Pfam" id="PF10536"/>
    </source>
</evidence>
<accession>A0A9D4VH53</accession>
<dbReference type="Pfam" id="PF10536">
    <property type="entry name" value="PMD"/>
    <property type="match status" value="1"/>
</dbReference>
<keyword evidence="3" id="KW-1185">Reference proteome</keyword>
<protein>
    <recommendedName>
        <fullName evidence="1">Aminotransferase-like plant mobile domain-containing protein</fullName>
    </recommendedName>
</protein>
<proteinExistence type="predicted"/>
<dbReference type="EMBL" id="JAMSHJ010000007">
    <property type="protein sequence ID" value="KAI5383834.1"/>
    <property type="molecule type" value="Genomic_DNA"/>
</dbReference>
<feature type="domain" description="Aminotransferase-like plant mobile" evidence="1">
    <location>
        <begin position="1"/>
        <end position="194"/>
    </location>
</feature>
<evidence type="ECO:0000313" key="2">
    <source>
        <dbReference type="EMBL" id="KAI5383834.1"/>
    </source>
</evidence>
<comment type="caution">
    <text evidence="2">The sequence shown here is derived from an EMBL/GenBank/DDBJ whole genome shotgun (WGS) entry which is preliminary data.</text>
</comment>
<evidence type="ECO:0000313" key="3">
    <source>
        <dbReference type="Proteomes" id="UP001058974"/>
    </source>
</evidence>
<dbReference type="Gramene" id="Psat07G0098700-T1">
    <property type="protein sequence ID" value="KAI5383834.1"/>
    <property type="gene ID" value="KIW84_070987"/>
</dbReference>
<sequence>MMTPTLFDVAAIGGLPPTGETFDPYQDCENLIDLNVKNASFSTYINLYHADGEEVSDIEHIEFLGLWLSKFFFCCKSLQVAKRFLTLANQLHIGRRVCLSELLLASLYESLGSASAKLKEYETGTNLLLSGPYWLLQLWLNATFKSFLPTRGNVEENAPEIINRSIEGTRLLRLTPTDDVDNLQTSLTKYTLMLSKRHHFLPSMAPFASRTHGPSLFTTSLEDAVKNANTEIEDIWRAFLLPREATKSGERARRKSKRTRVEEGRSLKLKDCRINSVLIFRTCSFLRNWNRRSGSPPTAENAENSAFCFVLAQEQLSVLR</sequence>
<dbReference type="Proteomes" id="UP001058974">
    <property type="component" value="Chromosome 7"/>
</dbReference>
<name>A0A9D4VH53_PEA</name>
<dbReference type="AlphaFoldDB" id="A0A9D4VH53"/>
<gene>
    <name evidence="2" type="ORF">KIW84_070987</name>
</gene>
<reference evidence="2 3" key="1">
    <citation type="journal article" date="2022" name="Nat. Genet.">
        <title>Improved pea reference genome and pan-genome highlight genomic features and evolutionary characteristics.</title>
        <authorList>
            <person name="Yang T."/>
            <person name="Liu R."/>
            <person name="Luo Y."/>
            <person name="Hu S."/>
            <person name="Wang D."/>
            <person name="Wang C."/>
            <person name="Pandey M.K."/>
            <person name="Ge S."/>
            <person name="Xu Q."/>
            <person name="Li N."/>
            <person name="Li G."/>
            <person name="Huang Y."/>
            <person name="Saxena R.K."/>
            <person name="Ji Y."/>
            <person name="Li M."/>
            <person name="Yan X."/>
            <person name="He Y."/>
            <person name="Liu Y."/>
            <person name="Wang X."/>
            <person name="Xiang C."/>
            <person name="Varshney R.K."/>
            <person name="Ding H."/>
            <person name="Gao S."/>
            <person name="Zong X."/>
        </authorList>
    </citation>
    <scope>NUCLEOTIDE SEQUENCE [LARGE SCALE GENOMIC DNA]</scope>
    <source>
        <strain evidence="2 3">cv. Zhongwan 6</strain>
    </source>
</reference>